<evidence type="ECO:0000313" key="1">
    <source>
        <dbReference type="EMBL" id="NBC69965.1"/>
    </source>
</evidence>
<dbReference type="AlphaFoldDB" id="A0A7X4YP53"/>
<dbReference type="OrthoDB" id="6399948at2"/>
<proteinExistence type="predicted"/>
<dbReference type="InterPro" id="IPR024524">
    <property type="entry name" value="DUF3800"/>
</dbReference>
<evidence type="ECO:0000313" key="2">
    <source>
        <dbReference type="Proteomes" id="UP000558113"/>
    </source>
</evidence>
<dbReference type="RefSeq" id="WP_161698430.1">
    <property type="nucleotide sequence ID" value="NZ_JAAAMU010000006.1"/>
</dbReference>
<sequence>MTHDFYCDESGNSGGNYLDAQQPFYVLAGWLIEKEKRFKIDNLINKYIRAHFPEKNELKGSEILKSVNGQKIINNLFTEAGQLGCVPFFVIAEKKYCIAAKIVEAFLDYAHNENIMPELSWMNGVKKSIAEIIYHDCPQSLLNFANAHNNPCIESIKIAHDSLISELNNNSHFELANAISGSSKFLEDILWEETHTMTAMPHKAMHSLNLPIFISFIQILEKFSRKVNINKLRFYHDQTKQFEEAYPEAFNWYRNGEATFVLETGTEIVFGFTKIKILKMVDSIETPMIQLADLLASFINLFVTRVYLEKNISPETLKFGKIVVGGLLGSINEHKLIFNDTVMSEDFLSKILNSVGLNVSTPRPLKETGINKFLKL</sequence>
<comment type="caution">
    <text evidence="1">The sequence shown here is derived from an EMBL/GenBank/DDBJ whole genome shotgun (WGS) entry which is preliminary data.</text>
</comment>
<dbReference type="EMBL" id="JAAAMU010000006">
    <property type="protein sequence ID" value="NBC69965.1"/>
    <property type="molecule type" value="Genomic_DNA"/>
</dbReference>
<gene>
    <name evidence="1" type="ORF">GT003_13285</name>
</gene>
<organism evidence="1 2">
    <name type="scientific">Paenibacillus sacheonensis</name>
    <dbReference type="NCBI Taxonomy" id="742054"/>
    <lineage>
        <taxon>Bacteria</taxon>
        <taxon>Bacillati</taxon>
        <taxon>Bacillota</taxon>
        <taxon>Bacilli</taxon>
        <taxon>Bacillales</taxon>
        <taxon>Paenibacillaceae</taxon>
        <taxon>Paenibacillus</taxon>
    </lineage>
</organism>
<dbReference type="Proteomes" id="UP000558113">
    <property type="component" value="Unassembled WGS sequence"/>
</dbReference>
<name>A0A7X4YP53_9BACL</name>
<protein>
    <submittedName>
        <fullName evidence="1">DUF3800 domain-containing protein</fullName>
    </submittedName>
</protein>
<accession>A0A7X4YP53</accession>
<dbReference type="Pfam" id="PF12686">
    <property type="entry name" value="DUF3800"/>
    <property type="match status" value="1"/>
</dbReference>
<reference evidence="1 2" key="1">
    <citation type="submission" date="2020-01" db="EMBL/GenBank/DDBJ databases">
        <title>Paenibacillus soybeanensis sp. nov. isolated from the nodules of soybean (Glycine max(L.) Merr).</title>
        <authorList>
            <person name="Wang H."/>
        </authorList>
    </citation>
    <scope>NUCLEOTIDE SEQUENCE [LARGE SCALE GENOMIC DNA]</scope>
    <source>
        <strain evidence="1 2">DSM 23054</strain>
    </source>
</reference>
<keyword evidence="2" id="KW-1185">Reference proteome</keyword>